<protein>
    <submittedName>
        <fullName evidence="2">Aminoglycoside phosphotransferase family protein</fullName>
        <ecNumber evidence="2">2.7.1.-</ecNumber>
    </submittedName>
</protein>
<accession>A0ABW8I1S6</accession>
<evidence type="ECO:0000313" key="3">
    <source>
        <dbReference type="Proteomes" id="UP001618531"/>
    </source>
</evidence>
<dbReference type="Proteomes" id="UP001618531">
    <property type="component" value="Unassembled WGS sequence"/>
</dbReference>
<sequence length="318" mass="36038">MMKNEIIVLAERIASHFLQENVKAAHQIVGKGFVNQVCVVETEQHNVIVRMNDKDQYPIFMKERWCLEQAAAVGVPGPETLSVGITDETAYMIQTVVQGDNGLDVTIDTIEIWRKLGEYAKRIHSISVAGFGERMDPVSGTFYSPPHAGSDGSWQGYVQYNINSLTEHDPLIELGVLTQAESKRVRQCFERLKMETFRFGLCHGDLSLKNTMVDSTGQITLLDWGNAEVTVVPYGDIIHMIRCQIHGEGPNRIELEAFIESYGLNEYELDQMRHVMVLKTFDTLRWAIDQSPYEVDFYAGMARKVLTLVKEASRDGWM</sequence>
<dbReference type="EC" id="2.7.1.-" evidence="2"/>
<dbReference type="Gene3D" id="3.90.1200.10">
    <property type="match status" value="1"/>
</dbReference>
<gene>
    <name evidence="2" type="ORF">ACINKY_27175</name>
</gene>
<dbReference type="InterPro" id="IPR002575">
    <property type="entry name" value="Aminoglycoside_PTrfase"/>
</dbReference>
<dbReference type="GO" id="GO:0016740">
    <property type="term" value="F:transferase activity"/>
    <property type="evidence" value="ECO:0007669"/>
    <property type="project" value="UniProtKB-KW"/>
</dbReference>
<dbReference type="EMBL" id="JBIYSL010000008">
    <property type="protein sequence ID" value="MFK0525898.1"/>
    <property type="molecule type" value="Genomic_DNA"/>
</dbReference>
<evidence type="ECO:0000313" key="2">
    <source>
        <dbReference type="EMBL" id="MFK0525898.1"/>
    </source>
</evidence>
<dbReference type="Pfam" id="PF01636">
    <property type="entry name" value="APH"/>
    <property type="match status" value="1"/>
</dbReference>
<dbReference type="Gene3D" id="3.30.200.20">
    <property type="entry name" value="Phosphorylase Kinase, domain 1"/>
    <property type="match status" value="1"/>
</dbReference>
<name>A0ABW8I1S6_9BACL</name>
<keyword evidence="3" id="KW-1185">Reference proteome</keyword>
<keyword evidence="2" id="KW-0808">Transferase</keyword>
<dbReference type="RefSeq" id="WP_402878740.1">
    <property type="nucleotide sequence ID" value="NZ_JBIYSL010000008.1"/>
</dbReference>
<reference evidence="2 3" key="1">
    <citation type="submission" date="2024-11" db="EMBL/GenBank/DDBJ databases">
        <title>Identification and Characterization of a Novel Fosfomycin Bacillithiol Transferase FosB8 in Paenibacillus illinoisensis.</title>
        <authorList>
            <person name="Lu W."/>
        </authorList>
    </citation>
    <scope>NUCLEOTIDE SEQUENCE [LARGE SCALE GENOMIC DNA]</scope>
    <source>
        <strain evidence="2 3">WP77</strain>
    </source>
</reference>
<organism evidence="2 3">
    <name type="scientific">Paenibacillus illinoisensis</name>
    <dbReference type="NCBI Taxonomy" id="59845"/>
    <lineage>
        <taxon>Bacteria</taxon>
        <taxon>Bacillati</taxon>
        <taxon>Bacillota</taxon>
        <taxon>Bacilli</taxon>
        <taxon>Bacillales</taxon>
        <taxon>Paenibacillaceae</taxon>
        <taxon>Paenibacillus</taxon>
    </lineage>
</organism>
<dbReference type="InterPro" id="IPR011009">
    <property type="entry name" value="Kinase-like_dom_sf"/>
</dbReference>
<comment type="caution">
    <text evidence="2">The sequence shown here is derived from an EMBL/GenBank/DDBJ whole genome shotgun (WGS) entry which is preliminary data.</text>
</comment>
<proteinExistence type="predicted"/>
<dbReference type="InterPro" id="IPR051678">
    <property type="entry name" value="AGP_Transferase"/>
</dbReference>
<evidence type="ECO:0000259" key="1">
    <source>
        <dbReference type="Pfam" id="PF01636"/>
    </source>
</evidence>
<feature type="domain" description="Aminoglycoside phosphotransferase" evidence="1">
    <location>
        <begin position="29"/>
        <end position="230"/>
    </location>
</feature>
<dbReference type="SUPFAM" id="SSF56112">
    <property type="entry name" value="Protein kinase-like (PK-like)"/>
    <property type="match status" value="1"/>
</dbReference>
<dbReference type="PANTHER" id="PTHR21310">
    <property type="entry name" value="AMINOGLYCOSIDE PHOSPHOTRANSFERASE-RELATED-RELATED"/>
    <property type="match status" value="1"/>
</dbReference>